<organism evidence="2 3">
    <name type="scientific">Trichogramma brassicae</name>
    <dbReference type="NCBI Taxonomy" id="86971"/>
    <lineage>
        <taxon>Eukaryota</taxon>
        <taxon>Metazoa</taxon>
        <taxon>Ecdysozoa</taxon>
        <taxon>Arthropoda</taxon>
        <taxon>Hexapoda</taxon>
        <taxon>Insecta</taxon>
        <taxon>Pterygota</taxon>
        <taxon>Neoptera</taxon>
        <taxon>Endopterygota</taxon>
        <taxon>Hymenoptera</taxon>
        <taxon>Apocrita</taxon>
        <taxon>Proctotrupomorpha</taxon>
        <taxon>Chalcidoidea</taxon>
        <taxon>Trichogrammatidae</taxon>
        <taxon>Trichogramma</taxon>
    </lineage>
</organism>
<dbReference type="AlphaFoldDB" id="A0A6H5HX14"/>
<sequence>MRHAVEDVTHVPRDDRDTKGMMKKKKINRCSSTARGGLTSSNVLTSISWIIFIWRKINTRPSRLFSSYYRLYTSSRSQVREWQREGEKQEKLAPSPVHLPTHTHTDTIYLYSSDGASYAL</sequence>
<protein>
    <submittedName>
        <fullName evidence="2">Uncharacterized protein</fullName>
    </submittedName>
</protein>
<name>A0A6H5HX14_9HYME</name>
<evidence type="ECO:0000313" key="3">
    <source>
        <dbReference type="Proteomes" id="UP000479190"/>
    </source>
</evidence>
<feature type="compositionally biased region" description="Basic and acidic residues" evidence="1">
    <location>
        <begin position="1"/>
        <end position="20"/>
    </location>
</feature>
<gene>
    <name evidence="2" type="ORF">TBRA_LOCUS457</name>
</gene>
<proteinExistence type="predicted"/>
<reference evidence="2 3" key="1">
    <citation type="submission" date="2020-02" db="EMBL/GenBank/DDBJ databases">
        <authorList>
            <person name="Ferguson B K."/>
        </authorList>
    </citation>
    <scope>NUCLEOTIDE SEQUENCE [LARGE SCALE GENOMIC DNA]</scope>
</reference>
<keyword evidence="3" id="KW-1185">Reference proteome</keyword>
<dbReference type="Proteomes" id="UP000479190">
    <property type="component" value="Unassembled WGS sequence"/>
</dbReference>
<evidence type="ECO:0000256" key="1">
    <source>
        <dbReference type="SAM" id="MobiDB-lite"/>
    </source>
</evidence>
<feature type="region of interest" description="Disordered" evidence="1">
    <location>
        <begin position="1"/>
        <end position="27"/>
    </location>
</feature>
<dbReference type="EMBL" id="CADCXV010000102">
    <property type="protein sequence ID" value="CAB0028250.1"/>
    <property type="molecule type" value="Genomic_DNA"/>
</dbReference>
<evidence type="ECO:0000313" key="2">
    <source>
        <dbReference type="EMBL" id="CAB0028250.1"/>
    </source>
</evidence>
<accession>A0A6H5HX14</accession>